<keyword evidence="6" id="KW-1185">Reference proteome</keyword>
<dbReference type="Pfam" id="PF13855">
    <property type="entry name" value="LRR_8"/>
    <property type="match status" value="1"/>
</dbReference>
<dbReference type="InterPro" id="IPR055414">
    <property type="entry name" value="LRR_R13L4/SHOC2-like"/>
</dbReference>
<dbReference type="PANTHER" id="PTHR23119">
    <property type="entry name" value="DISCS LARGE"/>
    <property type="match status" value="1"/>
</dbReference>
<feature type="region of interest" description="Disordered" evidence="3">
    <location>
        <begin position="1105"/>
        <end position="1134"/>
    </location>
</feature>
<evidence type="ECO:0000259" key="4">
    <source>
        <dbReference type="PROSITE" id="PS50106"/>
    </source>
</evidence>
<dbReference type="PROSITE" id="PS51450">
    <property type="entry name" value="LRR"/>
    <property type="match status" value="4"/>
</dbReference>
<dbReference type="GO" id="GO:0016323">
    <property type="term" value="C:basolateral plasma membrane"/>
    <property type="evidence" value="ECO:0007669"/>
    <property type="project" value="TreeGrafter"/>
</dbReference>
<feature type="region of interest" description="Disordered" evidence="3">
    <location>
        <begin position="863"/>
        <end position="896"/>
    </location>
</feature>
<dbReference type="GO" id="GO:0045197">
    <property type="term" value="P:establishment or maintenance of epithelial cell apical/basal polarity"/>
    <property type="evidence" value="ECO:0007669"/>
    <property type="project" value="TreeGrafter"/>
</dbReference>
<dbReference type="SMART" id="SM00364">
    <property type="entry name" value="LRR_BAC"/>
    <property type="match status" value="10"/>
</dbReference>
<feature type="compositionally biased region" description="Basic and acidic residues" evidence="3">
    <location>
        <begin position="1390"/>
        <end position="1403"/>
    </location>
</feature>
<dbReference type="InterPro" id="IPR001611">
    <property type="entry name" value="Leu-rich_rpt"/>
</dbReference>
<feature type="region of interest" description="Disordered" evidence="3">
    <location>
        <begin position="536"/>
        <end position="596"/>
    </location>
</feature>
<reference evidence="5 6" key="1">
    <citation type="submission" date="2021-06" db="EMBL/GenBank/DDBJ databases">
        <title>Caerostris darwini draft genome.</title>
        <authorList>
            <person name="Kono N."/>
            <person name="Arakawa K."/>
        </authorList>
    </citation>
    <scope>NUCLEOTIDE SEQUENCE [LARGE SCALE GENOMIC DNA]</scope>
</reference>
<feature type="domain" description="PDZ" evidence="4">
    <location>
        <begin position="1762"/>
        <end position="1850"/>
    </location>
</feature>
<dbReference type="SUPFAM" id="SSF50156">
    <property type="entry name" value="PDZ domain-like"/>
    <property type="match status" value="1"/>
</dbReference>
<dbReference type="GO" id="GO:0019901">
    <property type="term" value="F:protein kinase binding"/>
    <property type="evidence" value="ECO:0007669"/>
    <property type="project" value="TreeGrafter"/>
</dbReference>
<feature type="region of interest" description="Disordered" evidence="3">
    <location>
        <begin position="1333"/>
        <end position="1403"/>
    </location>
</feature>
<feature type="compositionally biased region" description="Polar residues" evidence="3">
    <location>
        <begin position="575"/>
        <end position="590"/>
    </location>
</feature>
<dbReference type="InterPro" id="IPR036034">
    <property type="entry name" value="PDZ_sf"/>
</dbReference>
<dbReference type="GO" id="GO:0005912">
    <property type="term" value="C:adherens junction"/>
    <property type="evidence" value="ECO:0007669"/>
    <property type="project" value="TreeGrafter"/>
</dbReference>
<dbReference type="Pfam" id="PF00560">
    <property type="entry name" value="LRR_1"/>
    <property type="match status" value="1"/>
</dbReference>
<dbReference type="Proteomes" id="UP001054837">
    <property type="component" value="Unassembled WGS sequence"/>
</dbReference>
<keyword evidence="2" id="KW-0677">Repeat</keyword>
<dbReference type="Pfam" id="PF23598">
    <property type="entry name" value="LRR_14"/>
    <property type="match status" value="1"/>
</dbReference>
<evidence type="ECO:0000256" key="2">
    <source>
        <dbReference type="ARBA" id="ARBA00022737"/>
    </source>
</evidence>
<feature type="compositionally biased region" description="Basic and acidic residues" evidence="3">
    <location>
        <begin position="1351"/>
        <end position="1366"/>
    </location>
</feature>
<dbReference type="InterPro" id="IPR032675">
    <property type="entry name" value="LRR_dom_sf"/>
</dbReference>
<feature type="compositionally biased region" description="Low complexity" evidence="3">
    <location>
        <begin position="882"/>
        <end position="893"/>
    </location>
</feature>
<name>A0AAV4R6C5_9ARAC</name>
<dbReference type="InterPro" id="IPR001478">
    <property type="entry name" value="PDZ"/>
</dbReference>
<dbReference type="SMART" id="SM00369">
    <property type="entry name" value="LRR_TYP"/>
    <property type="match status" value="13"/>
</dbReference>
<dbReference type="Pfam" id="PF00595">
    <property type="entry name" value="PDZ"/>
    <property type="match status" value="1"/>
</dbReference>
<dbReference type="Gene3D" id="3.80.10.10">
    <property type="entry name" value="Ribonuclease Inhibitor"/>
    <property type="match status" value="2"/>
</dbReference>
<dbReference type="SUPFAM" id="SSF52058">
    <property type="entry name" value="L domain-like"/>
    <property type="match status" value="2"/>
</dbReference>
<evidence type="ECO:0000313" key="6">
    <source>
        <dbReference type="Proteomes" id="UP001054837"/>
    </source>
</evidence>
<dbReference type="GO" id="GO:0098609">
    <property type="term" value="P:cell-cell adhesion"/>
    <property type="evidence" value="ECO:0007669"/>
    <property type="project" value="TreeGrafter"/>
</dbReference>
<sequence length="1850" mass="205852">MAPVLRHCPCLRPESDDVRLLEYSHSNLDDVPNEVFGYERTLEELFLDANQIKDLPRPLFHCHGLRKLNLSDNEVQTLPSAIASLINLEHLDISKNGILEIPESIKGCKCLTVIDASVNPLGKLPEGFTFLINLHELYLNDTFLEYLPANFGRLAHLRILELRENHLKLLPKSMARLVELNRLDIGQNDFSDLPEVIGNLPRLIELWCDCNNLNCLPPFLGGLKKLAYLDASKNKIYEVADEIEGCISLCDLTLSSNRIKVLPEGIANLKRLTVLRVDENRMVSVPENIGNLCNLEELVLSSNNLKSLPPSLGLLRNLRTLIADDNLLEELPCEIGSCLKLTILSLRDNKLVQIPDELGHVTALKVINLSGNLLQYLPFSIAKLPNLQALWLSENQNKPLIPLQSDTDRITGQKVLTCFMLPQVPLEEEVNEVNRTEADVPDSGKGKHIIKFAFDAEKDQPSKLVRAPTPYPKELKAHARHARNYALKKQGSKDSEGNEIAENSQVGDAVEGLHATGATPDIMILPTLPPKEANAKVKEAAVIKPKSPLSSPLKHERHYIPNIKDSSSQEDSRGDGSSSENTSTSATGSPKLTPDSILMDSYNHALKMDKDGLFKKNVPIPVKRDTWMRQRLLKQGSGDSDRGYRSDHEVYIAEKDQYGPGYHDGYASDWEAFLAKQNYSAPNNPDGTPHYVRALHSQGELDYRGHAEGQEIKAEGERDGFVIPWDTRFHYPNESGAVMVDDEYQARMTPPYNNYWQMDPTSGQFYSIYDMSHSYPPAADNSTYVYNRNPGAEVPPIPPQPYYEDCDGYKHISPQFWLQHPPNPAPVICNNPGTIPRRLGTASPRLKRSQCLSVQAPLHGTPQEYHLIPHQPTNLRPTLPNSSPRPGRSPSPGIENRVSVQYSSQPYQKFPSHYQPSYPVQGYPITTQPVNASQFPPPPPNVHPPYHSNYQNPPPVYPTLPPSPRMKHVGHSYGTSAMDDSALVSRPYPMVPVANVHKSTYYPSNAQGDNLDPIYHHRLQPSANPEDFEKVQDAEYGVAPSGSLHYRSGSIPAQIQNIESCDVQHLNRSVPSINIIPSTSPPQTTYMTNAENWRGDTSNIISAKPASESSSVIHSNATKPEISTSPINRTDSYNSKFDEKQLTVDQGENRNKSEEYCNDNANDASIKMNKIRTNEKITEAYSHDSNSYTVISPKPSKIAPQTNVVNTPNPNKDFKLSAGLNDGQTSFRRPGCFQAVPMSIPSVHSAARRLEPVSSDRNENSEVKKNEVYSNNTSEQSVEISNSGDFNTDAEHKSRSTNSPNPAGFSSEMKKNSGYVGGIISNLNKSLNAQNKEVEFDPKANSRKSLADQQIPDRIKSANNKLEKPPPKPTTKPPGYPVQILPNNGIQSDRATDRPPELPKKDRTALTMRNIIPFSENKGSSVMPVPVNHNFPPEIHKTYTDKTQRIPEKQKKVTDNPSNSSEQSKSPNLHNKVISENNKNIKITQNNSKDHIGNSQNKQMQHKVDNKGLPSHSIPNQSENSKVSSDKRFQKVLPPIDATFQLKPCNARRSPSNFDHPVEDKINQRNENQLNTASEEPPKVPPHAVPLKTSSVSNKPGSNEPPTIPPKRSSLGLNIGITDLPPKTVKHENNSERNISGKQLERTKSLNENEQVSDINEINKVSKLHVDVVQSKDVNNEKNEQLQKGNMPDLLSRIVDDDKNELIILEQSNNRVLKSVKSEEDELSKDNFSFNKEASNKDNVPDSPKSPKRQSWFFGTHKNSLVFPVIVAKNPELGFSIEGGIGSPRNPGKPYDNGIYVAHVLDDGPANNLLKPGDKILQVDGKDFTQLDHNKAVAVLQESGATVSLMVSRQ</sequence>
<dbReference type="InterPro" id="IPR050614">
    <property type="entry name" value="Synaptic_Scaffolding_LAP-MAGUK"/>
</dbReference>
<evidence type="ECO:0000313" key="5">
    <source>
        <dbReference type="EMBL" id="GIY16604.1"/>
    </source>
</evidence>
<dbReference type="EMBL" id="BPLQ01005716">
    <property type="protein sequence ID" value="GIY16604.1"/>
    <property type="molecule type" value="Genomic_DNA"/>
</dbReference>
<feature type="region of interest" description="Disordered" evidence="3">
    <location>
        <begin position="1540"/>
        <end position="1559"/>
    </location>
</feature>
<accession>A0AAV4R6C5</accession>
<keyword evidence="1" id="KW-0433">Leucine-rich repeat</keyword>
<dbReference type="GO" id="GO:0045211">
    <property type="term" value="C:postsynaptic membrane"/>
    <property type="evidence" value="ECO:0007669"/>
    <property type="project" value="TreeGrafter"/>
</dbReference>
<feature type="compositionally biased region" description="Basic and acidic residues" evidence="3">
    <location>
        <begin position="1434"/>
        <end position="1454"/>
    </location>
</feature>
<proteinExistence type="predicted"/>
<feature type="compositionally biased region" description="Polar residues" evidence="3">
    <location>
        <begin position="871"/>
        <end position="881"/>
    </location>
</feature>
<dbReference type="InterPro" id="IPR003591">
    <property type="entry name" value="Leu-rich_rpt_typical-subtyp"/>
</dbReference>
<dbReference type="FunFam" id="3.80.10.10:FF:000118">
    <property type="entry name" value="Leucine rich repeat containing 7"/>
    <property type="match status" value="1"/>
</dbReference>
<feature type="compositionally biased region" description="Polar residues" evidence="3">
    <location>
        <begin position="1268"/>
        <end position="1286"/>
    </location>
</feature>
<dbReference type="GO" id="GO:0098887">
    <property type="term" value="P:neurotransmitter receptor transport, endosome to postsynaptic membrane"/>
    <property type="evidence" value="ECO:0007669"/>
    <property type="project" value="TreeGrafter"/>
</dbReference>
<feature type="compositionally biased region" description="Polar residues" evidence="3">
    <location>
        <begin position="1513"/>
        <end position="1523"/>
    </location>
</feature>
<feature type="region of interest" description="Disordered" evidence="3">
    <location>
        <begin position="1723"/>
        <end position="1751"/>
    </location>
</feature>
<dbReference type="PANTHER" id="PTHR23119:SF50">
    <property type="entry name" value="PDZ DOMAIN-CONTAINING PROTEIN"/>
    <property type="match status" value="1"/>
</dbReference>
<feature type="region of interest" description="Disordered" evidence="3">
    <location>
        <begin position="1248"/>
        <end position="1310"/>
    </location>
</feature>
<dbReference type="GO" id="GO:0014069">
    <property type="term" value="C:postsynaptic density"/>
    <property type="evidence" value="ECO:0007669"/>
    <property type="project" value="TreeGrafter"/>
</dbReference>
<feature type="compositionally biased region" description="Polar residues" evidence="3">
    <location>
        <begin position="1588"/>
        <end position="1601"/>
    </location>
</feature>
<comment type="caution">
    <text evidence="5">The sequence shown here is derived from an EMBL/GenBank/DDBJ whole genome shotgun (WGS) entry which is preliminary data.</text>
</comment>
<feature type="compositionally biased region" description="Basic and acidic residues" evidence="3">
    <location>
        <begin position="1248"/>
        <end position="1267"/>
    </location>
</feature>
<dbReference type="Gene3D" id="2.30.42.10">
    <property type="match status" value="1"/>
</dbReference>
<dbReference type="GO" id="GO:0043113">
    <property type="term" value="P:receptor clustering"/>
    <property type="evidence" value="ECO:0007669"/>
    <property type="project" value="TreeGrafter"/>
</dbReference>
<feature type="compositionally biased region" description="Polar residues" evidence="3">
    <location>
        <begin position="1455"/>
        <end position="1499"/>
    </location>
</feature>
<dbReference type="SMART" id="SM00228">
    <property type="entry name" value="PDZ"/>
    <property type="match status" value="1"/>
</dbReference>
<organism evidence="5 6">
    <name type="scientific">Caerostris darwini</name>
    <dbReference type="NCBI Taxonomy" id="1538125"/>
    <lineage>
        <taxon>Eukaryota</taxon>
        <taxon>Metazoa</taxon>
        <taxon>Ecdysozoa</taxon>
        <taxon>Arthropoda</taxon>
        <taxon>Chelicerata</taxon>
        <taxon>Arachnida</taxon>
        <taxon>Araneae</taxon>
        <taxon>Araneomorphae</taxon>
        <taxon>Entelegynae</taxon>
        <taxon>Araneoidea</taxon>
        <taxon>Araneidae</taxon>
        <taxon>Caerostris</taxon>
    </lineage>
</organism>
<gene>
    <name evidence="5" type="primary">LRRC7</name>
    <name evidence="5" type="ORF">CDAR_599021</name>
</gene>
<protein>
    <submittedName>
        <fullName evidence="5">Leucine-rich repeat-containing protein 7</fullName>
    </submittedName>
</protein>
<feature type="region of interest" description="Disordered" evidence="3">
    <location>
        <begin position="1570"/>
        <end position="1651"/>
    </location>
</feature>
<dbReference type="PROSITE" id="PS50106">
    <property type="entry name" value="PDZ"/>
    <property type="match status" value="1"/>
</dbReference>
<evidence type="ECO:0000256" key="1">
    <source>
        <dbReference type="ARBA" id="ARBA00022614"/>
    </source>
</evidence>
<feature type="compositionally biased region" description="Pro residues" evidence="3">
    <location>
        <begin position="1367"/>
        <end position="1376"/>
    </location>
</feature>
<dbReference type="GO" id="GO:0098968">
    <property type="term" value="P:neurotransmitter receptor transport postsynaptic membrane to endosome"/>
    <property type="evidence" value="ECO:0007669"/>
    <property type="project" value="TreeGrafter"/>
</dbReference>
<evidence type="ECO:0000256" key="3">
    <source>
        <dbReference type="SAM" id="MobiDB-lite"/>
    </source>
</evidence>
<feature type="region of interest" description="Disordered" evidence="3">
    <location>
        <begin position="1416"/>
        <end position="1526"/>
    </location>
</feature>